<gene>
    <name evidence="7" type="ORF">VK792_12055</name>
</gene>
<reference evidence="7 8" key="1">
    <citation type="submission" date="2024-01" db="EMBL/GenBank/DDBJ databases">
        <title>Mesobacterium rodlantinim sp. nov., isolated from shallow sea hydrothermal systems off Kueishantao Island.</title>
        <authorList>
            <person name="Su Z."/>
            <person name="Tang K."/>
        </authorList>
    </citation>
    <scope>NUCLEOTIDE SEQUENCE [LARGE SCALE GENOMIC DNA]</scope>
    <source>
        <strain evidence="7 8">TK19101</strain>
    </source>
</reference>
<dbReference type="EMBL" id="JAYLLH010000016">
    <property type="protein sequence ID" value="MEC3862020.1"/>
    <property type="molecule type" value="Genomic_DNA"/>
</dbReference>
<comment type="subcellular location">
    <subcellularLocation>
        <location evidence="6">Cell membrane</location>
        <topology evidence="6">Multi-pass membrane protein</topology>
    </subcellularLocation>
    <subcellularLocation>
        <location evidence="1">Membrane</location>
    </subcellularLocation>
</comment>
<dbReference type="Proteomes" id="UP001348149">
    <property type="component" value="Unassembled WGS sequence"/>
</dbReference>
<proteinExistence type="inferred from homology"/>
<organism evidence="7 8">
    <name type="scientific">Mesobacterium hydrothermale</name>
    <dbReference type="NCBI Taxonomy" id="3111907"/>
    <lineage>
        <taxon>Bacteria</taxon>
        <taxon>Pseudomonadati</taxon>
        <taxon>Pseudomonadota</taxon>
        <taxon>Alphaproteobacteria</taxon>
        <taxon>Rhodobacterales</taxon>
        <taxon>Roseobacteraceae</taxon>
        <taxon>Mesobacterium</taxon>
    </lineage>
</organism>
<keyword evidence="3 6" id="KW-0812">Transmembrane</keyword>
<keyword evidence="6" id="KW-1003">Cell membrane</keyword>
<feature type="transmembrane region" description="Helical" evidence="6">
    <location>
        <begin position="199"/>
        <end position="216"/>
    </location>
</feature>
<dbReference type="PANTHER" id="PTHR23427">
    <property type="entry name" value="SURFEIT LOCUS PROTEIN"/>
    <property type="match status" value="1"/>
</dbReference>
<dbReference type="PANTHER" id="PTHR23427:SF2">
    <property type="entry name" value="SURFEIT LOCUS PROTEIN 1"/>
    <property type="match status" value="1"/>
</dbReference>
<evidence type="ECO:0000256" key="4">
    <source>
        <dbReference type="ARBA" id="ARBA00022989"/>
    </source>
</evidence>
<name>A0ABU6HHT8_9RHOB</name>
<evidence type="ECO:0000256" key="2">
    <source>
        <dbReference type="ARBA" id="ARBA00007165"/>
    </source>
</evidence>
<comment type="similarity">
    <text evidence="2 6">Belongs to the SURF1 family.</text>
</comment>
<comment type="caution">
    <text evidence="7">The sequence shown here is derived from an EMBL/GenBank/DDBJ whole genome shotgun (WGS) entry which is preliminary data.</text>
</comment>
<dbReference type="CDD" id="cd06662">
    <property type="entry name" value="SURF1"/>
    <property type="match status" value="1"/>
</dbReference>
<keyword evidence="5 6" id="KW-0472">Membrane</keyword>
<protein>
    <recommendedName>
        <fullName evidence="6">SURF1-like protein</fullName>
    </recommendedName>
</protein>
<accession>A0ABU6HHT8</accession>
<dbReference type="PROSITE" id="PS50895">
    <property type="entry name" value="SURF1"/>
    <property type="match status" value="1"/>
</dbReference>
<dbReference type="InterPro" id="IPR045214">
    <property type="entry name" value="Surf1/Surf4"/>
</dbReference>
<evidence type="ECO:0000256" key="1">
    <source>
        <dbReference type="ARBA" id="ARBA00004370"/>
    </source>
</evidence>
<comment type="caution">
    <text evidence="6">Lacks conserved residue(s) required for the propagation of feature annotation.</text>
</comment>
<dbReference type="InterPro" id="IPR002994">
    <property type="entry name" value="Surf1/Shy1"/>
</dbReference>
<keyword evidence="4 6" id="KW-1133">Transmembrane helix</keyword>
<evidence type="ECO:0000313" key="7">
    <source>
        <dbReference type="EMBL" id="MEC3862020.1"/>
    </source>
</evidence>
<evidence type="ECO:0000256" key="6">
    <source>
        <dbReference type="RuleBase" id="RU363076"/>
    </source>
</evidence>
<keyword evidence="8" id="KW-1185">Reference proteome</keyword>
<evidence type="ECO:0000256" key="5">
    <source>
        <dbReference type="ARBA" id="ARBA00023136"/>
    </source>
</evidence>
<evidence type="ECO:0000313" key="8">
    <source>
        <dbReference type="Proteomes" id="UP001348149"/>
    </source>
</evidence>
<evidence type="ECO:0000256" key="3">
    <source>
        <dbReference type="ARBA" id="ARBA00022692"/>
    </source>
</evidence>
<sequence>MKRILAPLLFGLIGAGILVWLGTWQIQRLAWKQGILSEIESTISGDPIPLPAQPAPENDRYKPVNLTGTIGPGELHVLMSIKQVGAGFRIIAPLTLDDGRKVLLDRGFVPVEDKTKTRRIGQVTVSGNLHWSDDRNSSTPDNDVNKNMWFARDLDQMAAQLGTEPVLIVARRETPADPGLRPVPVDTAGIPNDHLQYAITWYSLAVVWLIMTAYFIRRTLKPKEA</sequence>
<dbReference type="RefSeq" id="WP_326297758.1">
    <property type="nucleotide sequence ID" value="NZ_JAYLLH010000016.1"/>
</dbReference>
<dbReference type="Pfam" id="PF02104">
    <property type="entry name" value="SURF1"/>
    <property type="match status" value="1"/>
</dbReference>